<keyword evidence="2" id="KW-0479">Metal-binding</keyword>
<evidence type="ECO:0000313" key="12">
    <source>
        <dbReference type="Proteomes" id="UP000504630"/>
    </source>
</evidence>
<evidence type="ECO:0000256" key="5">
    <source>
        <dbReference type="ARBA" id="ARBA00022833"/>
    </source>
</evidence>
<dbReference type="FunFam" id="3.30.160.60:FF:000780">
    <property type="entry name" value="myc-associated zinc finger protein isoform X1"/>
    <property type="match status" value="1"/>
</dbReference>
<dbReference type="GO" id="GO:0005634">
    <property type="term" value="C:nucleus"/>
    <property type="evidence" value="ECO:0007669"/>
    <property type="project" value="UniProtKB-SubCell"/>
</dbReference>
<gene>
    <name evidence="13" type="primary">mazb</name>
</gene>
<keyword evidence="12" id="KW-1185">Reference proteome</keyword>
<dbReference type="PROSITE" id="PS50157">
    <property type="entry name" value="ZINC_FINGER_C2H2_2"/>
    <property type="match status" value="6"/>
</dbReference>
<keyword evidence="5" id="KW-0862">Zinc</keyword>
<dbReference type="PANTHER" id="PTHR16515">
    <property type="entry name" value="PR DOMAIN ZINC FINGER PROTEIN"/>
    <property type="match status" value="1"/>
</dbReference>
<dbReference type="Pfam" id="PF00096">
    <property type="entry name" value="zf-C2H2"/>
    <property type="match status" value="3"/>
</dbReference>
<evidence type="ECO:0000256" key="6">
    <source>
        <dbReference type="ARBA" id="ARBA00023015"/>
    </source>
</evidence>
<evidence type="ECO:0000256" key="3">
    <source>
        <dbReference type="ARBA" id="ARBA00022737"/>
    </source>
</evidence>
<dbReference type="SMART" id="SM00355">
    <property type="entry name" value="ZnF_C2H2"/>
    <property type="match status" value="8"/>
</dbReference>
<dbReference type="FunFam" id="3.30.160.60:FF:000108">
    <property type="entry name" value="Vascular endothelial zinc finger 1"/>
    <property type="match status" value="1"/>
</dbReference>
<reference evidence="13" key="1">
    <citation type="submission" date="2025-08" db="UniProtKB">
        <authorList>
            <consortium name="RefSeq"/>
        </authorList>
    </citation>
    <scope>IDENTIFICATION</scope>
</reference>
<evidence type="ECO:0000259" key="11">
    <source>
        <dbReference type="PROSITE" id="PS50157"/>
    </source>
</evidence>
<dbReference type="GeneID" id="115024293"/>
<feature type="domain" description="C2H2-type" evidence="11">
    <location>
        <begin position="243"/>
        <end position="270"/>
    </location>
</feature>
<feature type="domain" description="C2H2-type" evidence="11">
    <location>
        <begin position="215"/>
        <end position="242"/>
    </location>
</feature>
<dbReference type="GO" id="GO:0000981">
    <property type="term" value="F:DNA-binding transcription factor activity, RNA polymerase II-specific"/>
    <property type="evidence" value="ECO:0007669"/>
    <property type="project" value="UniProtKB-ARBA"/>
</dbReference>
<dbReference type="SUPFAM" id="SSF57667">
    <property type="entry name" value="beta-beta-alpha zinc fingers"/>
    <property type="match status" value="4"/>
</dbReference>
<dbReference type="GO" id="GO:0008270">
    <property type="term" value="F:zinc ion binding"/>
    <property type="evidence" value="ECO:0007669"/>
    <property type="project" value="UniProtKB-KW"/>
</dbReference>
<dbReference type="Proteomes" id="UP000504630">
    <property type="component" value="Chromosome 19"/>
</dbReference>
<evidence type="ECO:0000256" key="7">
    <source>
        <dbReference type="ARBA" id="ARBA00023125"/>
    </source>
</evidence>
<keyword evidence="4 10" id="KW-0863">Zinc-finger</keyword>
<evidence type="ECO:0000256" key="9">
    <source>
        <dbReference type="ARBA" id="ARBA00023242"/>
    </source>
</evidence>
<dbReference type="PROSITE" id="PS00028">
    <property type="entry name" value="ZINC_FINGER_C2H2_1"/>
    <property type="match status" value="7"/>
</dbReference>
<dbReference type="Gene3D" id="3.30.160.60">
    <property type="entry name" value="Classic Zinc Finger"/>
    <property type="match status" value="6"/>
</dbReference>
<sequence>MDAAWSNFLFQNTPTQNQVEGSLQSELMQVHTSSPQTPPTEHIAQPPSTVDTAALSEEPLPVKAVSRPARVPHICAICNKQFKNNYNLRRHQSVHTGVRMKDRAREQAEGAKEGAAGQVAAPSAMAVGAGGRVERPTVPLSLLHLSAPPPLGPPGVLAGALQPPLSSQDGEGVAMANVMASVNPHAPPPAAVVMATGATVQRPANPNPNPVRKNHACETCGKAFRDVYHLNRHRLSHSDEKPFSCPICQQRFKRKDRMSHHVRSHQGGVEKPYVCPHCGKAFSRPDHLNSHVRQVHSSERPFKCPTCESSFATKDRLRAHMIRHEEKVPCHICGKLLSAAYITDHMRVHNQSQHHACHLCNRSFTTLTYLRVHAQKHHGQEWKDSPGGFGGTASGGILVCHLCGIHCKTPTQLQGHMGTHGNSQGIPSPITSNVAASSSVSLSNMVTAPTVYVTGNTVVDLLVTDCSSIAAPQSHS</sequence>
<feature type="domain" description="C2H2-type" evidence="11">
    <location>
        <begin position="302"/>
        <end position="329"/>
    </location>
</feature>
<evidence type="ECO:0000256" key="2">
    <source>
        <dbReference type="ARBA" id="ARBA00022723"/>
    </source>
</evidence>
<dbReference type="FunFam" id="3.30.160.60:FF:001550">
    <property type="entry name" value="myc-associated zinc finger protein isoform X1"/>
    <property type="match status" value="1"/>
</dbReference>
<dbReference type="CTD" id="100150156"/>
<dbReference type="InterPro" id="IPR013087">
    <property type="entry name" value="Znf_C2H2_type"/>
</dbReference>
<dbReference type="FunFam" id="3.30.160.60:FF:000095">
    <property type="entry name" value="Vascular endothelial zinc finger 1"/>
    <property type="match status" value="1"/>
</dbReference>
<evidence type="ECO:0000256" key="10">
    <source>
        <dbReference type="PROSITE-ProRule" id="PRU00042"/>
    </source>
</evidence>
<dbReference type="GO" id="GO:0045893">
    <property type="term" value="P:positive regulation of DNA-templated transcription"/>
    <property type="evidence" value="ECO:0007669"/>
    <property type="project" value="UniProtKB-ARBA"/>
</dbReference>
<keyword evidence="7" id="KW-0238">DNA-binding</keyword>
<dbReference type="AlphaFoldDB" id="A0A6J2RL14"/>
<feature type="domain" description="C2H2-type" evidence="11">
    <location>
        <begin position="273"/>
        <end position="301"/>
    </location>
</feature>
<dbReference type="PANTHER" id="PTHR16515:SF49">
    <property type="entry name" value="GASTRULA ZINC FINGER PROTEIN XLCGF49.1-LIKE-RELATED"/>
    <property type="match status" value="1"/>
</dbReference>
<dbReference type="Pfam" id="PF13894">
    <property type="entry name" value="zf-C2H2_4"/>
    <property type="match status" value="2"/>
</dbReference>
<evidence type="ECO:0000256" key="1">
    <source>
        <dbReference type="ARBA" id="ARBA00004123"/>
    </source>
</evidence>
<keyword evidence="9" id="KW-0539">Nucleus</keyword>
<keyword evidence="6" id="KW-0805">Transcription regulation</keyword>
<dbReference type="FunFam" id="3.30.160.60:FF:000303">
    <property type="entry name" value="Zinc finger protein 41"/>
    <property type="match status" value="1"/>
</dbReference>
<feature type="domain" description="C2H2-type" evidence="11">
    <location>
        <begin position="355"/>
        <end position="382"/>
    </location>
</feature>
<protein>
    <submittedName>
        <fullName evidence="13">Myc-associated zinc finger protein isoform X2</fullName>
    </submittedName>
</protein>
<keyword evidence="8" id="KW-0804">Transcription</keyword>
<dbReference type="FunFam" id="3.30.160.60:FF:000305">
    <property type="entry name" value="Vascular endothelial zinc finger 1"/>
    <property type="match status" value="1"/>
</dbReference>
<accession>A0A6J2RL14</accession>
<evidence type="ECO:0000256" key="8">
    <source>
        <dbReference type="ARBA" id="ARBA00023163"/>
    </source>
</evidence>
<keyword evidence="3" id="KW-0677">Repeat</keyword>
<dbReference type="InterPro" id="IPR050331">
    <property type="entry name" value="Zinc_finger"/>
</dbReference>
<feature type="domain" description="C2H2-type" evidence="11">
    <location>
        <begin position="73"/>
        <end position="100"/>
    </location>
</feature>
<evidence type="ECO:0000256" key="4">
    <source>
        <dbReference type="ARBA" id="ARBA00022771"/>
    </source>
</evidence>
<name>A0A6J2RL14_COTGO</name>
<dbReference type="InterPro" id="IPR036236">
    <property type="entry name" value="Znf_C2H2_sf"/>
</dbReference>
<proteinExistence type="predicted"/>
<dbReference type="GO" id="GO:0000977">
    <property type="term" value="F:RNA polymerase II transcription regulatory region sequence-specific DNA binding"/>
    <property type="evidence" value="ECO:0007669"/>
    <property type="project" value="UniProtKB-ARBA"/>
</dbReference>
<dbReference type="RefSeq" id="XP_029311613.1">
    <property type="nucleotide sequence ID" value="XM_029455753.1"/>
</dbReference>
<evidence type="ECO:0000313" key="13">
    <source>
        <dbReference type="RefSeq" id="XP_029311613.1"/>
    </source>
</evidence>
<comment type="subcellular location">
    <subcellularLocation>
        <location evidence="1">Nucleus</location>
    </subcellularLocation>
</comment>
<organism evidence="12 13">
    <name type="scientific">Cottoperca gobio</name>
    <name type="common">Frogmouth</name>
    <name type="synonym">Aphritis gobio</name>
    <dbReference type="NCBI Taxonomy" id="56716"/>
    <lineage>
        <taxon>Eukaryota</taxon>
        <taxon>Metazoa</taxon>
        <taxon>Chordata</taxon>
        <taxon>Craniata</taxon>
        <taxon>Vertebrata</taxon>
        <taxon>Euteleostomi</taxon>
        <taxon>Actinopterygii</taxon>
        <taxon>Neopterygii</taxon>
        <taxon>Teleostei</taxon>
        <taxon>Neoteleostei</taxon>
        <taxon>Acanthomorphata</taxon>
        <taxon>Eupercaria</taxon>
        <taxon>Perciformes</taxon>
        <taxon>Notothenioidei</taxon>
        <taxon>Bovichtidae</taxon>
        <taxon>Cottoperca</taxon>
    </lineage>
</organism>